<accession>A0A6P8IVJ9</accession>
<evidence type="ECO:0000256" key="1">
    <source>
        <dbReference type="SAM" id="SignalP"/>
    </source>
</evidence>
<reference evidence="4" key="1">
    <citation type="submission" date="2025-08" db="UniProtKB">
        <authorList>
            <consortium name="RefSeq"/>
        </authorList>
    </citation>
    <scope>IDENTIFICATION</scope>
    <source>
        <tissue evidence="4">Tentacle</tissue>
    </source>
</reference>
<organism evidence="3 4">
    <name type="scientific">Actinia tenebrosa</name>
    <name type="common">Australian red waratah sea anemone</name>
    <dbReference type="NCBI Taxonomy" id="6105"/>
    <lineage>
        <taxon>Eukaryota</taxon>
        <taxon>Metazoa</taxon>
        <taxon>Cnidaria</taxon>
        <taxon>Anthozoa</taxon>
        <taxon>Hexacorallia</taxon>
        <taxon>Actiniaria</taxon>
        <taxon>Actiniidae</taxon>
        <taxon>Actinia</taxon>
    </lineage>
</organism>
<evidence type="ECO:0000313" key="3">
    <source>
        <dbReference type="Proteomes" id="UP000515163"/>
    </source>
</evidence>
<dbReference type="RefSeq" id="XP_031571007.1">
    <property type="nucleotide sequence ID" value="XM_031715147.1"/>
</dbReference>
<dbReference type="SUPFAM" id="SSF56496">
    <property type="entry name" value="Fibrinogen C-terminal domain-like"/>
    <property type="match status" value="1"/>
</dbReference>
<dbReference type="KEGG" id="aten:116305269"/>
<protein>
    <submittedName>
        <fullName evidence="4">Uncharacterized protein LOC116305269</fullName>
    </submittedName>
</protein>
<gene>
    <name evidence="4" type="primary">LOC116305269</name>
</gene>
<feature type="chain" id="PRO_5028222592" evidence="1">
    <location>
        <begin position="24"/>
        <end position="324"/>
    </location>
</feature>
<dbReference type="Pfam" id="PF00024">
    <property type="entry name" value="PAN_1"/>
    <property type="match status" value="1"/>
</dbReference>
<name>A0A6P8IVJ9_ACTTE</name>
<dbReference type="GeneID" id="116305269"/>
<dbReference type="OrthoDB" id="10276586at2759"/>
<keyword evidence="3" id="KW-1185">Reference proteome</keyword>
<dbReference type="InterPro" id="IPR014716">
    <property type="entry name" value="Fibrinogen_a/b/g_C_1"/>
</dbReference>
<evidence type="ECO:0000313" key="4">
    <source>
        <dbReference type="RefSeq" id="XP_031571007.1"/>
    </source>
</evidence>
<dbReference type="AlphaFoldDB" id="A0A6P8IVJ9"/>
<dbReference type="Gene3D" id="3.90.215.10">
    <property type="entry name" value="Gamma Fibrinogen, chain A, domain 1"/>
    <property type="match status" value="1"/>
</dbReference>
<dbReference type="InParanoid" id="A0A6P8IVJ9"/>
<feature type="domain" description="Apple" evidence="2">
    <location>
        <begin position="27"/>
        <end position="108"/>
    </location>
</feature>
<dbReference type="InterPro" id="IPR036056">
    <property type="entry name" value="Fibrinogen-like_C"/>
</dbReference>
<dbReference type="Proteomes" id="UP000515163">
    <property type="component" value="Unplaced"/>
</dbReference>
<sequence>MLFYKLTFSLLMVFLLVVRGIQRFESREKGIYSLSEGTVLIGHVIHQSLVTSPLDCSYFCTTNSQCLSHNFKRGGPGGKGLCELNDASRKTNPESYFADPYYDHYYDVETETSRSCVDYLRNGATENGIYTITDDSGDSYPVWCDLTSEPRSAWTLILSFALKYGYSNQFCIRSFAESSPINVPPNWAAYRLSLSRMQSLASQSSHWRATTNSRIFGVDYTDYVRGNFSSFDIMNYDNLTCKDVEYINIRGTEESYTQAEFWQKKNVFFLHVDSCSTRCAFKAINCTLAETGFGSYCIGNAANPKFRGAMDEDSTTEWWFGGYV</sequence>
<evidence type="ECO:0000259" key="2">
    <source>
        <dbReference type="SMART" id="SM00473"/>
    </source>
</evidence>
<feature type="signal peptide" evidence="1">
    <location>
        <begin position="1"/>
        <end position="23"/>
    </location>
</feature>
<proteinExistence type="predicted"/>
<dbReference type="SMART" id="SM00473">
    <property type="entry name" value="PAN_AP"/>
    <property type="match status" value="1"/>
</dbReference>
<dbReference type="InterPro" id="IPR003609">
    <property type="entry name" value="Pan_app"/>
</dbReference>
<keyword evidence="1" id="KW-0732">Signal</keyword>